<feature type="region of interest" description="Disordered" evidence="1">
    <location>
        <begin position="119"/>
        <end position="154"/>
    </location>
</feature>
<evidence type="ECO:0000313" key="3">
    <source>
        <dbReference type="Proteomes" id="UP000218231"/>
    </source>
</evidence>
<protein>
    <submittedName>
        <fullName evidence="2">Uncharacterized protein</fullName>
    </submittedName>
</protein>
<name>A0A2A2M4R5_9BILA</name>
<organism evidence="2 3">
    <name type="scientific">Diploscapter pachys</name>
    <dbReference type="NCBI Taxonomy" id="2018661"/>
    <lineage>
        <taxon>Eukaryota</taxon>
        <taxon>Metazoa</taxon>
        <taxon>Ecdysozoa</taxon>
        <taxon>Nematoda</taxon>
        <taxon>Chromadorea</taxon>
        <taxon>Rhabditida</taxon>
        <taxon>Rhabditina</taxon>
        <taxon>Rhabditomorpha</taxon>
        <taxon>Rhabditoidea</taxon>
        <taxon>Rhabditidae</taxon>
        <taxon>Diploscapter</taxon>
    </lineage>
</organism>
<evidence type="ECO:0000313" key="2">
    <source>
        <dbReference type="EMBL" id="PAV93402.1"/>
    </source>
</evidence>
<dbReference type="EMBL" id="LIAE01005348">
    <property type="protein sequence ID" value="PAV93402.1"/>
    <property type="molecule type" value="Genomic_DNA"/>
</dbReference>
<dbReference type="Proteomes" id="UP000218231">
    <property type="component" value="Unassembled WGS sequence"/>
</dbReference>
<evidence type="ECO:0000256" key="1">
    <source>
        <dbReference type="SAM" id="MobiDB-lite"/>
    </source>
</evidence>
<feature type="compositionally biased region" description="Polar residues" evidence="1">
    <location>
        <begin position="127"/>
        <end position="138"/>
    </location>
</feature>
<proteinExistence type="predicted"/>
<reference evidence="2 3" key="1">
    <citation type="journal article" date="2017" name="Curr. Biol.">
        <title>Genome architecture and evolution of a unichromosomal asexual nematode.</title>
        <authorList>
            <person name="Fradin H."/>
            <person name="Zegar C."/>
            <person name="Gutwein M."/>
            <person name="Lucas J."/>
            <person name="Kovtun M."/>
            <person name="Corcoran D."/>
            <person name="Baugh L.R."/>
            <person name="Kiontke K."/>
            <person name="Gunsalus K."/>
            <person name="Fitch D.H."/>
            <person name="Piano F."/>
        </authorList>
    </citation>
    <scope>NUCLEOTIDE SEQUENCE [LARGE SCALE GENOMIC DNA]</scope>
    <source>
        <strain evidence="2">PF1309</strain>
    </source>
</reference>
<dbReference type="AlphaFoldDB" id="A0A2A2M4R5"/>
<accession>A0A2A2M4R5</accession>
<comment type="caution">
    <text evidence="2">The sequence shown here is derived from an EMBL/GenBank/DDBJ whole genome shotgun (WGS) entry which is preliminary data.</text>
</comment>
<keyword evidence="3" id="KW-1185">Reference proteome</keyword>
<sequence length="154" mass="16306">MGAVRHDRRAACDRRRHGAVALRRRAGLCGLVSRAARRGAVAAGVVPCRGRRCAAVRHARAAAVEQRLCQGGDRPAAAGGGHGNRLTRDIKISLYLICRGGAARGNPSKPLQEHATWLLRSRPTARTPITSSRTSASPISAAPKSRSPKPRCPA</sequence>
<gene>
    <name evidence="2" type="ORF">WR25_05119</name>
</gene>